<keyword evidence="8 9" id="KW-0472">Membrane</keyword>
<protein>
    <submittedName>
        <fullName evidence="10">Mannose permease IIC component</fullName>
    </submittedName>
    <submittedName>
        <fullName evidence="11">PTS mannose transporter subunit IICD</fullName>
    </submittedName>
</protein>
<dbReference type="InterPro" id="IPR004700">
    <property type="entry name" value="PTS_IIC_man"/>
</dbReference>
<accession>A0A1S9NBI7</accession>
<evidence type="ECO:0000313" key="12">
    <source>
        <dbReference type="Proteomes" id="UP000190959"/>
    </source>
</evidence>
<dbReference type="Proteomes" id="UP000190973">
    <property type="component" value="Unassembled WGS sequence"/>
</dbReference>
<evidence type="ECO:0000313" key="11">
    <source>
        <dbReference type="EMBL" id="OOP74693.1"/>
    </source>
</evidence>
<evidence type="ECO:0000256" key="1">
    <source>
        <dbReference type="ARBA" id="ARBA00004651"/>
    </source>
</evidence>
<feature type="transmembrane region" description="Helical" evidence="9">
    <location>
        <begin position="207"/>
        <end position="236"/>
    </location>
</feature>
<keyword evidence="4" id="KW-0762">Sugar transport</keyword>
<proteinExistence type="predicted"/>
<dbReference type="PROSITE" id="PS51106">
    <property type="entry name" value="PTS_EIIC_TYPE_4"/>
    <property type="match status" value="1"/>
</dbReference>
<name>A0A1S9NBI7_CLOBE</name>
<dbReference type="AlphaFoldDB" id="A0A1S9NBI7"/>
<reference evidence="10 13" key="1">
    <citation type="submission" date="2016-05" db="EMBL/GenBank/DDBJ databases">
        <title>Microbial solvent formation.</title>
        <authorList>
            <person name="Poehlein A."/>
            <person name="Montoya Solano J.D."/>
            <person name="Flitsch S."/>
            <person name="Krabben P."/>
            <person name="Duerre P."/>
            <person name="Daniel R."/>
        </authorList>
    </citation>
    <scope>NUCLEOTIDE SEQUENCE [LARGE SCALE GENOMIC DNA]</scope>
    <source>
        <strain evidence="10 13">DSM 53</strain>
    </source>
</reference>
<gene>
    <name evidence="10" type="primary">manY_4</name>
    <name evidence="11" type="ORF">CBEIBR21_00570</name>
    <name evidence="10" type="ORF">CLBCK_31090</name>
</gene>
<evidence type="ECO:0000256" key="7">
    <source>
        <dbReference type="ARBA" id="ARBA00022989"/>
    </source>
</evidence>
<feature type="transmembrane region" description="Helical" evidence="9">
    <location>
        <begin position="172"/>
        <end position="195"/>
    </location>
</feature>
<evidence type="ECO:0000256" key="6">
    <source>
        <dbReference type="ARBA" id="ARBA00022692"/>
    </source>
</evidence>
<evidence type="ECO:0000256" key="5">
    <source>
        <dbReference type="ARBA" id="ARBA00022683"/>
    </source>
</evidence>
<evidence type="ECO:0000256" key="2">
    <source>
        <dbReference type="ARBA" id="ARBA00022448"/>
    </source>
</evidence>
<comment type="caution">
    <text evidence="11">The sequence shown here is derived from an EMBL/GenBank/DDBJ whole genome shotgun (WGS) entry which is preliminary data.</text>
</comment>
<dbReference type="Proteomes" id="UP000190959">
    <property type="component" value="Unassembled WGS sequence"/>
</dbReference>
<evidence type="ECO:0000256" key="4">
    <source>
        <dbReference type="ARBA" id="ARBA00022597"/>
    </source>
</evidence>
<evidence type="ECO:0000256" key="9">
    <source>
        <dbReference type="SAM" id="Phobius"/>
    </source>
</evidence>
<evidence type="ECO:0000256" key="3">
    <source>
        <dbReference type="ARBA" id="ARBA00022475"/>
    </source>
</evidence>
<keyword evidence="3" id="KW-1003">Cell membrane</keyword>
<reference evidence="11 12" key="2">
    <citation type="submission" date="2017-02" db="EMBL/GenBank/DDBJ databases">
        <title>Genome sequence of Clostridium beijerinckii Br21.</title>
        <authorList>
            <person name="Fonseca B.C."/>
            <person name="Guazzaroni M.E."/>
            <person name="Riano-Pachon D.M."/>
            <person name="Reginatto V."/>
        </authorList>
    </citation>
    <scope>NUCLEOTIDE SEQUENCE [LARGE SCALE GENOMIC DNA]</scope>
    <source>
        <strain evidence="11 12">Br21</strain>
    </source>
</reference>
<feature type="transmembrane region" description="Helical" evidence="9">
    <location>
        <begin position="139"/>
        <end position="160"/>
    </location>
</feature>
<evidence type="ECO:0000256" key="8">
    <source>
        <dbReference type="ARBA" id="ARBA00023136"/>
    </source>
</evidence>
<dbReference type="InterPro" id="IPR050303">
    <property type="entry name" value="GatZ_KbaZ_carbometab"/>
</dbReference>
<dbReference type="RefSeq" id="WP_077839544.1">
    <property type="nucleotide sequence ID" value="NZ_JABTAE010000001.1"/>
</dbReference>
<sequence length="254" mass="27378">MLIKSILLGFIGVICILDSRLLGRLNLERPLIVSTLVGIVLGDIQKGLMVGAALELISLGLVHIGAAAPPDMNMASIIATAFAILSNADSEAALTLAIPIAVLGQMLGVVMRTILSNLTHIADSLIEKGRYKKAYRIHILWGTLLYSTMYFIPIFLAIYLGTDLVKSIVEVIPQWLVSGLGLSSKLLTAYGFALLLSTMLSKKMLPFLFGGFFVTAYSSLNVTGVAISACIIAFVLSEFKFKNEKIVDELDVLD</sequence>
<feature type="transmembrane region" description="Helical" evidence="9">
    <location>
        <begin position="94"/>
        <end position="118"/>
    </location>
</feature>
<evidence type="ECO:0000313" key="10">
    <source>
        <dbReference type="EMBL" id="OOM60031.1"/>
    </source>
</evidence>
<dbReference type="PANTHER" id="PTHR32502:SF8">
    <property type="entry name" value="N-ACETYLGALACTOSAMINE PERMEASE IIC COMPONENT 1"/>
    <property type="match status" value="1"/>
</dbReference>
<organism evidence="11 12">
    <name type="scientific">Clostridium beijerinckii</name>
    <name type="common">Clostridium MP</name>
    <dbReference type="NCBI Taxonomy" id="1520"/>
    <lineage>
        <taxon>Bacteria</taxon>
        <taxon>Bacillati</taxon>
        <taxon>Bacillota</taxon>
        <taxon>Clostridia</taxon>
        <taxon>Eubacteriales</taxon>
        <taxon>Clostridiaceae</taxon>
        <taxon>Clostridium</taxon>
    </lineage>
</organism>
<dbReference type="GO" id="GO:0005886">
    <property type="term" value="C:plasma membrane"/>
    <property type="evidence" value="ECO:0007669"/>
    <property type="project" value="UniProtKB-SubCell"/>
</dbReference>
<dbReference type="GO" id="GO:0009401">
    <property type="term" value="P:phosphoenolpyruvate-dependent sugar phosphotransferase system"/>
    <property type="evidence" value="ECO:0007669"/>
    <property type="project" value="UniProtKB-KW"/>
</dbReference>
<dbReference type="PANTHER" id="PTHR32502">
    <property type="entry name" value="N-ACETYLGALACTOSAMINE PERMEASE II COMPONENT-RELATED"/>
    <property type="match status" value="1"/>
</dbReference>
<dbReference type="EMBL" id="MWMH01000001">
    <property type="protein sequence ID" value="OOP74693.1"/>
    <property type="molecule type" value="Genomic_DNA"/>
</dbReference>
<dbReference type="Pfam" id="PF03609">
    <property type="entry name" value="EII-Sor"/>
    <property type="match status" value="1"/>
</dbReference>
<evidence type="ECO:0000313" key="13">
    <source>
        <dbReference type="Proteomes" id="UP000190973"/>
    </source>
</evidence>
<comment type="subcellular location">
    <subcellularLocation>
        <location evidence="1">Cell membrane</location>
        <topology evidence="1">Multi-pass membrane protein</topology>
    </subcellularLocation>
</comment>
<keyword evidence="6 9" id="KW-0812">Transmembrane</keyword>
<keyword evidence="2" id="KW-0813">Transport</keyword>
<keyword evidence="7 9" id="KW-1133">Transmembrane helix</keyword>
<keyword evidence="5" id="KW-0598">Phosphotransferase system</keyword>
<dbReference type="EMBL" id="LZZI01000059">
    <property type="protein sequence ID" value="OOM60031.1"/>
    <property type="molecule type" value="Genomic_DNA"/>
</dbReference>